<protein>
    <submittedName>
        <fullName evidence="4">Tripartite tricarboxylate transporter TctB family protein</fullName>
    </submittedName>
</protein>
<feature type="transmembrane region" description="Helical" evidence="2">
    <location>
        <begin position="43"/>
        <end position="66"/>
    </location>
</feature>
<dbReference type="Proteomes" id="UP000295124">
    <property type="component" value="Unassembled WGS sequence"/>
</dbReference>
<name>A0A4R4ZSV9_9ACTN</name>
<proteinExistence type="predicted"/>
<reference evidence="4 5" key="1">
    <citation type="submission" date="2019-03" db="EMBL/GenBank/DDBJ databases">
        <title>Draft genome sequences of novel Actinobacteria.</title>
        <authorList>
            <person name="Sahin N."/>
            <person name="Ay H."/>
            <person name="Saygin H."/>
        </authorList>
    </citation>
    <scope>NUCLEOTIDE SEQUENCE [LARGE SCALE GENOMIC DNA]</scope>
    <source>
        <strain evidence="4 5">JCM 13523</strain>
    </source>
</reference>
<dbReference type="AlphaFoldDB" id="A0A4R4ZSV9"/>
<keyword evidence="2" id="KW-0472">Membrane</keyword>
<organism evidence="4 5">
    <name type="scientific">Kribbella antibiotica</name>
    <dbReference type="NCBI Taxonomy" id="190195"/>
    <lineage>
        <taxon>Bacteria</taxon>
        <taxon>Bacillati</taxon>
        <taxon>Actinomycetota</taxon>
        <taxon>Actinomycetes</taxon>
        <taxon>Propionibacteriales</taxon>
        <taxon>Kribbellaceae</taxon>
        <taxon>Kribbella</taxon>
    </lineage>
</organism>
<evidence type="ECO:0000256" key="2">
    <source>
        <dbReference type="SAM" id="Phobius"/>
    </source>
</evidence>
<feature type="transmembrane region" description="Helical" evidence="2">
    <location>
        <begin position="78"/>
        <end position="96"/>
    </location>
</feature>
<dbReference type="OrthoDB" id="3576735at2"/>
<keyword evidence="2" id="KW-0812">Transmembrane</keyword>
<dbReference type="Pfam" id="PF07331">
    <property type="entry name" value="TctB"/>
    <property type="match status" value="1"/>
</dbReference>
<keyword evidence="2" id="KW-1133">Transmembrane helix</keyword>
<evidence type="ECO:0000259" key="3">
    <source>
        <dbReference type="Pfam" id="PF07331"/>
    </source>
</evidence>
<evidence type="ECO:0000313" key="5">
    <source>
        <dbReference type="Proteomes" id="UP000295124"/>
    </source>
</evidence>
<feature type="domain" description="DUF1468" evidence="3">
    <location>
        <begin position="52"/>
        <end position="158"/>
    </location>
</feature>
<keyword evidence="5" id="KW-1185">Reference proteome</keyword>
<gene>
    <name evidence="4" type="ORF">E1263_07605</name>
</gene>
<comment type="caution">
    <text evidence="4">The sequence shown here is derived from an EMBL/GenBank/DDBJ whole genome shotgun (WGS) entry which is preliminary data.</text>
</comment>
<feature type="transmembrane region" description="Helical" evidence="2">
    <location>
        <begin position="116"/>
        <end position="143"/>
    </location>
</feature>
<dbReference type="EMBL" id="SMKX01000015">
    <property type="protein sequence ID" value="TDD61366.1"/>
    <property type="molecule type" value="Genomic_DNA"/>
</dbReference>
<dbReference type="InterPro" id="IPR009936">
    <property type="entry name" value="DUF1468"/>
</dbReference>
<sequence>MPDPDRGHAGRGPQDPRRVRHQVQGAARPVPDLAGSEVTERPLAQLGAAGVAGAIGVFGLVGSLALGLGRLTAPGPGLWPFTVSVVITVLAVVLALTGRHGTDTEGFTRASVQTAVAVLSLVVFAALLPLIGFEIPSLLLVFVWMRFLARSAGCHRWPSALARWLRSTCCS</sequence>
<accession>A0A4R4ZSV9</accession>
<feature type="region of interest" description="Disordered" evidence="1">
    <location>
        <begin position="1"/>
        <end position="34"/>
    </location>
</feature>
<evidence type="ECO:0000256" key="1">
    <source>
        <dbReference type="SAM" id="MobiDB-lite"/>
    </source>
</evidence>
<evidence type="ECO:0000313" key="4">
    <source>
        <dbReference type="EMBL" id="TDD61366.1"/>
    </source>
</evidence>